<feature type="domain" description="Periplasmic binding protein" evidence="2">
    <location>
        <begin position="7"/>
        <end position="143"/>
    </location>
</feature>
<evidence type="ECO:0000313" key="3">
    <source>
        <dbReference type="EMBL" id="VDR24521.1"/>
    </source>
</evidence>
<dbReference type="SMART" id="SM01133">
    <property type="entry name" value="DeoC"/>
    <property type="match status" value="1"/>
</dbReference>
<dbReference type="PANTHER" id="PTHR47916">
    <property type="entry name" value="FRUCTOSE-BISPHOSPHATE ALDOLASE CLASS 1"/>
    <property type="match status" value="1"/>
</dbReference>
<dbReference type="Gene3D" id="3.40.50.2300">
    <property type="match status" value="1"/>
</dbReference>
<dbReference type="Proteomes" id="UP000274346">
    <property type="component" value="Chromosome"/>
</dbReference>
<reference evidence="3 4" key="1">
    <citation type="submission" date="2018-12" db="EMBL/GenBank/DDBJ databases">
        <authorList>
            <consortium name="Pathogen Informatics"/>
        </authorList>
    </citation>
    <scope>NUCLEOTIDE SEQUENCE [LARGE SCALE GENOMIC DNA]</scope>
    <source>
        <strain evidence="3 4">NCTC13098</strain>
    </source>
</reference>
<dbReference type="EMBL" id="LR131271">
    <property type="protein sequence ID" value="VDR24521.1"/>
    <property type="molecule type" value="Genomic_DNA"/>
</dbReference>
<dbReference type="SUPFAM" id="SSF51569">
    <property type="entry name" value="Aldolase"/>
    <property type="match status" value="1"/>
</dbReference>
<dbReference type="GO" id="GO:0055085">
    <property type="term" value="P:transmembrane transport"/>
    <property type="evidence" value="ECO:0007669"/>
    <property type="project" value="UniProtKB-ARBA"/>
</dbReference>
<keyword evidence="3" id="KW-0456">Lyase</keyword>
<keyword evidence="1" id="KW-0704">Schiff base</keyword>
<protein>
    <submittedName>
        <fullName evidence="3">Uncharacterized aldolase lsrF</fullName>
        <ecNumber evidence="3">4.1.2.-</ecNumber>
    </submittedName>
</protein>
<dbReference type="Gene3D" id="3.20.20.70">
    <property type="entry name" value="Aldolase class I"/>
    <property type="match status" value="1"/>
</dbReference>
<dbReference type="InterPro" id="IPR025997">
    <property type="entry name" value="SBP_2_dom"/>
</dbReference>
<dbReference type="SUPFAM" id="SSF53822">
    <property type="entry name" value="Periplasmic binding protein-like I"/>
    <property type="match status" value="1"/>
</dbReference>
<dbReference type="AlphaFoldDB" id="A0A3P8KEX4"/>
<dbReference type="GO" id="GO:0004332">
    <property type="term" value="F:fructose-bisphosphate aldolase activity"/>
    <property type="evidence" value="ECO:0007669"/>
    <property type="project" value="InterPro"/>
</dbReference>
<dbReference type="EC" id="4.1.2.-" evidence="3"/>
<dbReference type="NCBIfam" id="NF006081">
    <property type="entry name" value="PRK08227.1"/>
    <property type="match status" value="1"/>
</dbReference>
<dbReference type="PANTHER" id="PTHR47916:SF1">
    <property type="entry name" value="3-HYDROXY-5-PHOSPHONOOXYPENTANE-2,4-DIONE THIOLASE"/>
    <property type="match status" value="1"/>
</dbReference>
<evidence type="ECO:0000259" key="2">
    <source>
        <dbReference type="Pfam" id="PF13407"/>
    </source>
</evidence>
<dbReference type="InterPro" id="IPR041720">
    <property type="entry name" value="FbaB-like"/>
</dbReference>
<dbReference type="Pfam" id="PF13407">
    <property type="entry name" value="Peripla_BP_4"/>
    <property type="match status" value="1"/>
</dbReference>
<dbReference type="InterPro" id="IPR013785">
    <property type="entry name" value="Aldolase_TIM"/>
</dbReference>
<proteinExistence type="predicted"/>
<gene>
    <name evidence="3" type="primary">lsrF</name>
    <name evidence="3" type="ORF">NCTC13098_00815</name>
</gene>
<organism evidence="3 4">
    <name type="scientific">Raoultella terrigena</name>
    <name type="common">Klebsiella terrigena</name>
    <dbReference type="NCBI Taxonomy" id="577"/>
    <lineage>
        <taxon>Bacteria</taxon>
        <taxon>Pseudomonadati</taxon>
        <taxon>Pseudomonadota</taxon>
        <taxon>Gammaproteobacteria</taxon>
        <taxon>Enterobacterales</taxon>
        <taxon>Enterobacteriaceae</taxon>
        <taxon>Klebsiella/Raoultella group</taxon>
        <taxon>Raoultella</taxon>
    </lineage>
</organism>
<evidence type="ECO:0000256" key="1">
    <source>
        <dbReference type="ARBA" id="ARBA00023270"/>
    </source>
</evidence>
<dbReference type="InterPro" id="IPR028082">
    <property type="entry name" value="Peripla_BP_I"/>
</dbReference>
<dbReference type="InterPro" id="IPR002915">
    <property type="entry name" value="DeoC/FbaB/LacD_aldolase"/>
</dbReference>
<evidence type="ECO:0000313" key="4">
    <source>
        <dbReference type="Proteomes" id="UP000274346"/>
    </source>
</evidence>
<dbReference type="Pfam" id="PF01791">
    <property type="entry name" value="DeoC"/>
    <property type="match status" value="1"/>
</dbReference>
<sequence>MASKQVTKPAAKVAFFYSSPTVTDQNQWVKEAKAKIAKEHPQWEVVTTQFGYNDATKSLQTAEGILKAYPDLDAIIAPDANALPAAAQAAENLKRQGVAIVGFSTPNVMRPYVERGTVKAFGLWDVVQQGKIAVNVADRLLKKGDLNVGDSVEVKDIGTLKVEPNSVQGYQYEAKRQRYRAAAGARGVHQREHQQLRLLTGDEMADLDDIKEGKDFGLDRPQQNALYGLKGCGSLEWGMQSRLARIFNPQSNRTVMLAFDHGYFQGPTTGLERIDLSIAPLFAETDVLMCTRGILRSTVPAATNKPVVLRASGGNSILSELSNECVAVTMEDALRLNVCAVAAQVYIGSEYEHQSIGNIIKLVDAGNRYGMPVLAVTGVGKEMTRDARYFSLASRIAAEMGAQFVKTYFVEEGFEKVTASCPVPIVIAGGKKLPEQEALEMCWRAIDQGASGVDMGRNIFQSSAPRAMLKAVKKVVHENMSAREAYQFWQEEKQGELK</sequence>
<accession>A0A3P8KEX4</accession>
<dbReference type="InterPro" id="IPR050456">
    <property type="entry name" value="DeoC/FbaB_aldolase"/>
</dbReference>
<name>A0A3P8KEX4_RAOTE</name>
<dbReference type="CDD" id="cd00958">
    <property type="entry name" value="DhnA"/>
    <property type="match status" value="1"/>
</dbReference>
<dbReference type="KEGG" id="rtg:NCTC13098_00815"/>